<feature type="transmembrane region" description="Helical" evidence="7">
    <location>
        <begin position="330"/>
        <end position="352"/>
    </location>
</feature>
<keyword evidence="5 7" id="KW-1133">Transmembrane helix</keyword>
<dbReference type="Gene3D" id="3.90.550.10">
    <property type="entry name" value="Spore Coat Polysaccharide Biosynthesis Protein SpsA, Chain A"/>
    <property type="match status" value="1"/>
</dbReference>
<dbReference type="OrthoDB" id="1523666at2"/>
<dbReference type="GO" id="GO:0016757">
    <property type="term" value="F:glycosyltransferase activity"/>
    <property type="evidence" value="ECO:0007669"/>
    <property type="project" value="UniProtKB-KW"/>
</dbReference>
<evidence type="ECO:0000256" key="5">
    <source>
        <dbReference type="ARBA" id="ARBA00022989"/>
    </source>
</evidence>
<gene>
    <name evidence="8" type="ORF">DXN05_04205</name>
</gene>
<sequence>MFNTLVYILLLLVVIYFALSVLYLLVLAVWGKLFYRTPVQRTAAEVPSQRIAVLVPAYREDGIIMATARNLLQVNYPADLFDVYIIADSFQPQTLQSLRTLPLHVIEVKFDKSTKTRALNEAFSRIHEQYDIALVCDADNMLAPDCLQLISRAFDAGAQAVQARRVAKNMDSAFAVLDACSEAINNNIFRKGTYAMGLSSAVIGSGMAFRFGLLKEVMGSLSAVGGFDKVLQLNIVQRGIRIHYLENALVFDEKVGSKQAFQQQRKRWVSSQFIYLKQFLVPGLLQLFKGNLNYFNLAVVNNLILPRVFLLAILPMLSLIAYLLQPQLLYVALGVWLLYLLALTIALPKAYFNKQLLQSLLQLPRAAGAMFGNLFNMKGANNRFIHTAHTQTEINNPIFHEHGS</sequence>
<dbReference type="PANTHER" id="PTHR43867:SF2">
    <property type="entry name" value="CELLULOSE SYNTHASE CATALYTIC SUBUNIT A [UDP-FORMING]"/>
    <property type="match status" value="1"/>
</dbReference>
<name>A0A3E1NQI2_9BACT</name>
<keyword evidence="6 7" id="KW-0472">Membrane</keyword>
<feature type="transmembrane region" description="Helical" evidence="7">
    <location>
        <begin position="304"/>
        <end position="324"/>
    </location>
</feature>
<organism evidence="8 9">
    <name type="scientific">Deminuibacter soli</name>
    <dbReference type="NCBI Taxonomy" id="2291815"/>
    <lineage>
        <taxon>Bacteria</taxon>
        <taxon>Pseudomonadati</taxon>
        <taxon>Bacteroidota</taxon>
        <taxon>Chitinophagia</taxon>
        <taxon>Chitinophagales</taxon>
        <taxon>Chitinophagaceae</taxon>
        <taxon>Deminuibacter</taxon>
    </lineage>
</organism>
<dbReference type="InterPro" id="IPR050321">
    <property type="entry name" value="Glycosyltr_2/OpgH_subfam"/>
</dbReference>
<evidence type="ECO:0000256" key="1">
    <source>
        <dbReference type="ARBA" id="ARBA00004141"/>
    </source>
</evidence>
<dbReference type="InterPro" id="IPR029044">
    <property type="entry name" value="Nucleotide-diphossugar_trans"/>
</dbReference>
<comment type="subcellular location">
    <subcellularLocation>
        <location evidence="1">Membrane</location>
        <topology evidence="1">Multi-pass membrane protein</topology>
    </subcellularLocation>
</comment>
<protein>
    <submittedName>
        <fullName evidence="8">Glycosyltransferase</fullName>
    </submittedName>
</protein>
<keyword evidence="4 7" id="KW-0812">Transmembrane</keyword>
<evidence type="ECO:0000256" key="2">
    <source>
        <dbReference type="ARBA" id="ARBA00022676"/>
    </source>
</evidence>
<evidence type="ECO:0000256" key="3">
    <source>
        <dbReference type="ARBA" id="ARBA00022679"/>
    </source>
</evidence>
<keyword evidence="9" id="KW-1185">Reference proteome</keyword>
<evidence type="ECO:0000256" key="6">
    <source>
        <dbReference type="ARBA" id="ARBA00023136"/>
    </source>
</evidence>
<comment type="caution">
    <text evidence="8">The sequence shown here is derived from an EMBL/GenBank/DDBJ whole genome shotgun (WGS) entry which is preliminary data.</text>
</comment>
<proteinExistence type="predicted"/>
<dbReference type="Proteomes" id="UP000261284">
    <property type="component" value="Unassembled WGS sequence"/>
</dbReference>
<accession>A0A3E1NQI2</accession>
<feature type="transmembrane region" description="Helical" evidence="7">
    <location>
        <begin position="6"/>
        <end position="31"/>
    </location>
</feature>
<dbReference type="AlphaFoldDB" id="A0A3E1NQI2"/>
<evidence type="ECO:0000256" key="4">
    <source>
        <dbReference type="ARBA" id="ARBA00022692"/>
    </source>
</evidence>
<dbReference type="GO" id="GO:0016020">
    <property type="term" value="C:membrane"/>
    <property type="evidence" value="ECO:0007669"/>
    <property type="project" value="UniProtKB-SubCell"/>
</dbReference>
<dbReference type="SUPFAM" id="SSF53448">
    <property type="entry name" value="Nucleotide-diphospho-sugar transferases"/>
    <property type="match status" value="1"/>
</dbReference>
<dbReference type="EMBL" id="QTJU01000001">
    <property type="protein sequence ID" value="RFM30182.1"/>
    <property type="molecule type" value="Genomic_DNA"/>
</dbReference>
<dbReference type="Pfam" id="PF13641">
    <property type="entry name" value="Glyco_tranf_2_3"/>
    <property type="match status" value="1"/>
</dbReference>
<evidence type="ECO:0000256" key="7">
    <source>
        <dbReference type="SAM" id="Phobius"/>
    </source>
</evidence>
<evidence type="ECO:0000313" key="9">
    <source>
        <dbReference type="Proteomes" id="UP000261284"/>
    </source>
</evidence>
<dbReference type="RefSeq" id="WP_116845938.1">
    <property type="nucleotide sequence ID" value="NZ_QTJU01000001.1"/>
</dbReference>
<keyword evidence="3 8" id="KW-0808">Transferase</keyword>
<reference evidence="8 9" key="1">
    <citation type="submission" date="2018-08" db="EMBL/GenBank/DDBJ databases">
        <title>Chitinophagaceae sp. K23C18032701, a novel bacterium isolated from forest soil.</title>
        <authorList>
            <person name="Wang C."/>
        </authorList>
    </citation>
    <scope>NUCLEOTIDE SEQUENCE [LARGE SCALE GENOMIC DNA]</scope>
    <source>
        <strain evidence="8 9">K23C18032701</strain>
    </source>
</reference>
<dbReference type="PANTHER" id="PTHR43867">
    <property type="entry name" value="CELLULOSE SYNTHASE CATALYTIC SUBUNIT A [UDP-FORMING]"/>
    <property type="match status" value="1"/>
</dbReference>
<evidence type="ECO:0000313" key="8">
    <source>
        <dbReference type="EMBL" id="RFM30182.1"/>
    </source>
</evidence>
<keyword evidence="2" id="KW-0328">Glycosyltransferase</keyword>